<feature type="region of interest" description="Disordered" evidence="1">
    <location>
        <begin position="1"/>
        <end position="79"/>
    </location>
</feature>
<sequence>MASSHQGGSASSANAPPHSRQEDSSDSETNHVTTANAVQDQTTDATQAQPPNTTTSLAPPAPAPPQAQIPTAPAPPAHHRGLRGARWFMDEIMFVFTLLAEEPTMPWREITPRFNRHFRNRPIRVGGRLEPRAHRSSQAVRHHFRQLRRPLQDRLDAQRGVGDHLVEGSEAEGGRDEDDEEEVQQLGQILLDAVEGIKSRQEDSDDEGPGGDDDLPGGGAPIAV</sequence>
<reference evidence="2 3" key="1">
    <citation type="journal article" date="2023" name="G3 (Bethesda)">
        <title>A chromosome-level genome assembly of Zasmidium syzygii isolated from banana leaves.</title>
        <authorList>
            <person name="van Westerhoven A.C."/>
            <person name="Mehrabi R."/>
            <person name="Talebi R."/>
            <person name="Steentjes M.B.F."/>
            <person name="Corcolon B."/>
            <person name="Chong P.A."/>
            <person name="Kema G.H.J."/>
            <person name="Seidl M.F."/>
        </authorList>
    </citation>
    <scope>NUCLEOTIDE SEQUENCE [LARGE SCALE GENOMIC DNA]</scope>
    <source>
        <strain evidence="2 3">P124</strain>
    </source>
</reference>
<evidence type="ECO:0000256" key="1">
    <source>
        <dbReference type="SAM" id="MobiDB-lite"/>
    </source>
</evidence>
<organism evidence="2 3">
    <name type="scientific">Zasmidium cellare</name>
    <name type="common">Wine cellar mold</name>
    <name type="synonym">Racodium cellare</name>
    <dbReference type="NCBI Taxonomy" id="395010"/>
    <lineage>
        <taxon>Eukaryota</taxon>
        <taxon>Fungi</taxon>
        <taxon>Dikarya</taxon>
        <taxon>Ascomycota</taxon>
        <taxon>Pezizomycotina</taxon>
        <taxon>Dothideomycetes</taxon>
        <taxon>Dothideomycetidae</taxon>
        <taxon>Mycosphaerellales</taxon>
        <taxon>Mycosphaerellaceae</taxon>
        <taxon>Zasmidium</taxon>
    </lineage>
</organism>
<dbReference type="Proteomes" id="UP001305779">
    <property type="component" value="Unassembled WGS sequence"/>
</dbReference>
<keyword evidence="3" id="KW-1185">Reference proteome</keyword>
<feature type="region of interest" description="Disordered" evidence="1">
    <location>
        <begin position="156"/>
        <end position="224"/>
    </location>
</feature>
<proteinExistence type="predicted"/>
<evidence type="ECO:0000313" key="2">
    <source>
        <dbReference type="EMBL" id="KAK4504004.1"/>
    </source>
</evidence>
<feature type="compositionally biased region" description="Low complexity" evidence="1">
    <location>
        <begin position="1"/>
        <end position="15"/>
    </location>
</feature>
<comment type="caution">
    <text evidence="2">The sequence shown here is derived from an EMBL/GenBank/DDBJ whole genome shotgun (WGS) entry which is preliminary data.</text>
</comment>
<feature type="compositionally biased region" description="Pro residues" evidence="1">
    <location>
        <begin position="59"/>
        <end position="76"/>
    </location>
</feature>
<feature type="compositionally biased region" description="Basic and acidic residues" evidence="1">
    <location>
        <begin position="156"/>
        <end position="167"/>
    </location>
</feature>
<feature type="compositionally biased region" description="Acidic residues" evidence="1">
    <location>
        <begin position="203"/>
        <end position="215"/>
    </location>
</feature>
<dbReference type="EMBL" id="JAXOVC010000003">
    <property type="protein sequence ID" value="KAK4504004.1"/>
    <property type="molecule type" value="Genomic_DNA"/>
</dbReference>
<evidence type="ECO:0008006" key="4">
    <source>
        <dbReference type="Google" id="ProtNLM"/>
    </source>
</evidence>
<feature type="compositionally biased region" description="Low complexity" evidence="1">
    <location>
        <begin position="32"/>
        <end position="58"/>
    </location>
</feature>
<evidence type="ECO:0000313" key="3">
    <source>
        <dbReference type="Proteomes" id="UP001305779"/>
    </source>
</evidence>
<protein>
    <recommendedName>
        <fullName evidence="4">Myb-like domain-containing protein</fullName>
    </recommendedName>
</protein>
<gene>
    <name evidence="2" type="ORF">PRZ48_004919</name>
</gene>
<accession>A0ABR0EQY4</accession>
<name>A0ABR0EQY4_ZASCE</name>